<feature type="transmembrane region" description="Helical" evidence="9">
    <location>
        <begin position="181"/>
        <end position="203"/>
    </location>
</feature>
<keyword evidence="5 9" id="KW-0812">Transmembrane</keyword>
<dbReference type="Pfam" id="PF01618">
    <property type="entry name" value="MotA_ExbB"/>
    <property type="match status" value="1"/>
</dbReference>
<accession>A0A2S0NAR2</accession>
<comment type="similarity">
    <text evidence="2">Belongs to the MotA family.</text>
</comment>
<dbReference type="PANTHER" id="PTHR30433">
    <property type="entry name" value="CHEMOTAXIS PROTEIN MOTA"/>
    <property type="match status" value="1"/>
</dbReference>
<feature type="transmembrane region" description="Helical" evidence="9">
    <location>
        <begin position="7"/>
        <end position="28"/>
    </location>
</feature>
<dbReference type="KEGG" id="phr:C6569_08065"/>
<evidence type="ECO:0000256" key="3">
    <source>
        <dbReference type="ARBA" id="ARBA00022448"/>
    </source>
</evidence>
<keyword evidence="11" id="KW-0282">Flagellum</keyword>
<sequence length="256" mass="27597">MDIATILGLVGAIGVIVTLIMIDGGNFAQYFDKHAVIIIFGGSAVATMARFPLGVIAHSLPMGFKAVLAMPQSSPRELVEELARIADVARKQGPNALEKLDVSDATLAQGIRYIADGYDADFIRQTMETDKDNVYAQLDEAQKVYRSIGDCAPAFGMVGTILGMVNMFANMTDPSKLGPIMAMALLATLYGAVVSNFVCLPIADKCHLKMAEEDLNRSIIIDGVIQIRNQKSPQVVKEMLLAYLTPHDRHALAEAA</sequence>
<name>A0A2S0NAR2_9HYPH</name>
<evidence type="ECO:0000313" key="12">
    <source>
        <dbReference type="Proteomes" id="UP000237889"/>
    </source>
</evidence>
<dbReference type="PROSITE" id="PS01307">
    <property type="entry name" value="MOTA"/>
    <property type="match status" value="1"/>
</dbReference>
<keyword evidence="3" id="KW-0813">Transport</keyword>
<evidence type="ECO:0000256" key="9">
    <source>
        <dbReference type="SAM" id="Phobius"/>
    </source>
</evidence>
<proteinExistence type="inferred from homology"/>
<dbReference type="PANTHER" id="PTHR30433:SF2">
    <property type="entry name" value="MOTILITY PROTEIN A"/>
    <property type="match status" value="1"/>
</dbReference>
<keyword evidence="4" id="KW-1003">Cell membrane</keyword>
<gene>
    <name evidence="11" type="ORF">C6569_08065</name>
</gene>
<keyword evidence="11" id="KW-0966">Cell projection</keyword>
<evidence type="ECO:0000256" key="2">
    <source>
        <dbReference type="ARBA" id="ARBA00008038"/>
    </source>
</evidence>
<evidence type="ECO:0000256" key="6">
    <source>
        <dbReference type="ARBA" id="ARBA00022779"/>
    </source>
</evidence>
<evidence type="ECO:0000259" key="10">
    <source>
        <dbReference type="Pfam" id="PF01618"/>
    </source>
</evidence>
<dbReference type="InterPro" id="IPR002898">
    <property type="entry name" value="MotA_ExbB_proton_chnl"/>
</dbReference>
<keyword evidence="6" id="KW-0283">Flagellar rotation</keyword>
<dbReference type="InterPro" id="IPR000540">
    <property type="entry name" value="Flag_MotA_CS"/>
</dbReference>
<evidence type="ECO:0000256" key="1">
    <source>
        <dbReference type="ARBA" id="ARBA00004651"/>
    </source>
</evidence>
<evidence type="ECO:0000256" key="8">
    <source>
        <dbReference type="ARBA" id="ARBA00023136"/>
    </source>
</evidence>
<keyword evidence="8 9" id="KW-0472">Membrane</keyword>
<evidence type="ECO:0000256" key="5">
    <source>
        <dbReference type="ARBA" id="ARBA00022692"/>
    </source>
</evidence>
<protein>
    <submittedName>
        <fullName evidence="11">Flagellar motor protein PomA</fullName>
    </submittedName>
</protein>
<dbReference type="AlphaFoldDB" id="A0A2S0NAR2"/>
<dbReference type="GO" id="GO:0071978">
    <property type="term" value="P:bacterial-type flagellum-dependent swarming motility"/>
    <property type="evidence" value="ECO:0007669"/>
    <property type="project" value="InterPro"/>
</dbReference>
<keyword evidence="12" id="KW-1185">Reference proteome</keyword>
<dbReference type="EMBL" id="CP027668">
    <property type="protein sequence ID" value="AVO45021.1"/>
    <property type="molecule type" value="Genomic_DNA"/>
</dbReference>
<dbReference type="Proteomes" id="UP000237889">
    <property type="component" value="Chromosome"/>
</dbReference>
<dbReference type="OrthoDB" id="9806929at2"/>
<keyword evidence="7 9" id="KW-1133">Transmembrane helix</keyword>
<organism evidence="11 12">
    <name type="scientific">Phreatobacter cathodiphilus</name>
    <dbReference type="NCBI Taxonomy" id="1868589"/>
    <lineage>
        <taxon>Bacteria</taxon>
        <taxon>Pseudomonadati</taxon>
        <taxon>Pseudomonadota</taxon>
        <taxon>Alphaproteobacteria</taxon>
        <taxon>Hyphomicrobiales</taxon>
        <taxon>Phreatobacteraceae</taxon>
        <taxon>Phreatobacter</taxon>
    </lineage>
</organism>
<keyword evidence="11" id="KW-0969">Cilium</keyword>
<dbReference type="GO" id="GO:0005886">
    <property type="term" value="C:plasma membrane"/>
    <property type="evidence" value="ECO:0007669"/>
    <property type="project" value="UniProtKB-SubCell"/>
</dbReference>
<feature type="domain" description="MotA/TolQ/ExbB proton channel" evidence="10">
    <location>
        <begin position="102"/>
        <end position="213"/>
    </location>
</feature>
<dbReference type="InterPro" id="IPR047055">
    <property type="entry name" value="MotA-like"/>
</dbReference>
<dbReference type="RefSeq" id="WP_106748362.1">
    <property type="nucleotide sequence ID" value="NZ_CP027668.1"/>
</dbReference>
<feature type="transmembrane region" description="Helical" evidence="9">
    <location>
        <begin position="34"/>
        <end position="53"/>
    </location>
</feature>
<evidence type="ECO:0000313" key="11">
    <source>
        <dbReference type="EMBL" id="AVO45021.1"/>
    </source>
</evidence>
<dbReference type="GO" id="GO:0006935">
    <property type="term" value="P:chemotaxis"/>
    <property type="evidence" value="ECO:0007669"/>
    <property type="project" value="InterPro"/>
</dbReference>
<feature type="transmembrane region" description="Helical" evidence="9">
    <location>
        <begin position="151"/>
        <end position="169"/>
    </location>
</feature>
<evidence type="ECO:0000256" key="7">
    <source>
        <dbReference type="ARBA" id="ARBA00022989"/>
    </source>
</evidence>
<comment type="subcellular location">
    <subcellularLocation>
        <location evidence="1">Cell membrane</location>
        <topology evidence="1">Multi-pass membrane protein</topology>
    </subcellularLocation>
</comment>
<evidence type="ECO:0000256" key="4">
    <source>
        <dbReference type="ARBA" id="ARBA00022475"/>
    </source>
</evidence>
<reference evidence="11 12" key="1">
    <citation type="submission" date="2018-03" db="EMBL/GenBank/DDBJ databases">
        <title>Genome sequencing of Phreatobacter sp.</title>
        <authorList>
            <person name="Kim S.-J."/>
            <person name="Heo J."/>
            <person name="Kwon S.-W."/>
        </authorList>
    </citation>
    <scope>NUCLEOTIDE SEQUENCE [LARGE SCALE GENOMIC DNA]</scope>
    <source>
        <strain evidence="11 12">S-12</strain>
    </source>
</reference>